<dbReference type="RefSeq" id="WP_346784078.1">
    <property type="nucleotide sequence ID" value="NZ_JBDLBR010000002.1"/>
</dbReference>
<keyword evidence="2" id="KW-1185">Reference proteome</keyword>
<dbReference type="EMBL" id="JBDLBR010000002">
    <property type="protein sequence ID" value="MEN7536621.1"/>
    <property type="molecule type" value="Genomic_DNA"/>
</dbReference>
<evidence type="ECO:0000313" key="2">
    <source>
        <dbReference type="Proteomes" id="UP001484535"/>
    </source>
</evidence>
<protein>
    <submittedName>
        <fullName evidence="1">Uncharacterized protein</fullName>
    </submittedName>
</protein>
<proteinExistence type="predicted"/>
<accession>A0ABV0CVF3</accession>
<comment type="caution">
    <text evidence="1">The sequence shown here is derived from an EMBL/GenBank/DDBJ whole genome shotgun (WGS) entry which is preliminary data.</text>
</comment>
<reference evidence="1 2" key="1">
    <citation type="submission" date="2024-05" db="EMBL/GenBank/DDBJ databases">
        <authorList>
            <person name="Park S."/>
        </authorList>
    </citation>
    <scope>NUCLEOTIDE SEQUENCE [LARGE SCALE GENOMIC DNA]</scope>
    <source>
        <strain evidence="1 2">DGU5</strain>
    </source>
</reference>
<sequence length="51" mass="4977">MSPSRFFASELGQAALVSVAAMVAFVTFTALAPGSASATSMAVPITSAALA</sequence>
<name>A0ABV0CVF3_9SPHN</name>
<dbReference type="Proteomes" id="UP001484535">
    <property type="component" value="Unassembled WGS sequence"/>
</dbReference>
<evidence type="ECO:0000313" key="1">
    <source>
        <dbReference type="EMBL" id="MEN7536621.1"/>
    </source>
</evidence>
<gene>
    <name evidence="1" type="ORF">ABDJ38_05495</name>
</gene>
<organism evidence="1 2">
    <name type="scientific">Aurantiacibacter flavus</name>
    <dbReference type="NCBI Taxonomy" id="3145232"/>
    <lineage>
        <taxon>Bacteria</taxon>
        <taxon>Pseudomonadati</taxon>
        <taxon>Pseudomonadota</taxon>
        <taxon>Alphaproteobacteria</taxon>
        <taxon>Sphingomonadales</taxon>
        <taxon>Erythrobacteraceae</taxon>
        <taxon>Aurantiacibacter</taxon>
    </lineage>
</organism>